<reference evidence="2" key="5">
    <citation type="submission" date="2020-09" db="EMBL/GenBank/DDBJ databases">
        <authorList>
            <person name="Sun Q."/>
            <person name="Ohkuma M."/>
        </authorList>
    </citation>
    <scope>NUCLEOTIDE SEQUENCE</scope>
    <source>
        <strain evidence="2">JCM 4434</strain>
    </source>
</reference>
<proteinExistence type="predicted"/>
<accession>A0A1E7NEG0</accession>
<evidence type="ECO:0000313" key="4">
    <source>
        <dbReference type="Proteomes" id="UP000037395"/>
    </source>
</evidence>
<dbReference type="PANTHER" id="PTHR13696">
    <property type="entry name" value="P-LOOP CONTAINING NUCLEOSIDE TRIPHOSPHATE HYDROLASE"/>
    <property type="match status" value="1"/>
</dbReference>
<dbReference type="GO" id="GO:0016740">
    <property type="term" value="F:transferase activity"/>
    <property type="evidence" value="ECO:0007669"/>
    <property type="project" value="UniProtKB-KW"/>
</dbReference>
<evidence type="ECO:0000313" key="3">
    <source>
        <dbReference type="EMBL" id="OEV39025.1"/>
    </source>
</evidence>
<organism evidence="3 4">
    <name type="scientific">Kitasatospora aureofaciens</name>
    <name type="common">Streptomyces aureofaciens</name>
    <dbReference type="NCBI Taxonomy" id="1894"/>
    <lineage>
        <taxon>Bacteria</taxon>
        <taxon>Bacillati</taxon>
        <taxon>Actinomycetota</taxon>
        <taxon>Actinomycetes</taxon>
        <taxon>Kitasatosporales</taxon>
        <taxon>Streptomycetaceae</taxon>
        <taxon>Kitasatospora</taxon>
    </lineage>
</organism>
<reference evidence="2" key="1">
    <citation type="journal article" date="2014" name="Int. J. Syst. Evol. Microbiol.">
        <title>Complete genome sequence of Corynebacterium casei LMG S-19264T (=DSM 44701T), isolated from a smear-ripened cheese.</title>
        <authorList>
            <consortium name="US DOE Joint Genome Institute (JGI-PGF)"/>
            <person name="Walter F."/>
            <person name="Albersmeier A."/>
            <person name="Kalinowski J."/>
            <person name="Ruckert C."/>
        </authorList>
    </citation>
    <scope>NUCLEOTIDE SEQUENCE</scope>
    <source>
        <strain evidence="2">JCM 4434</strain>
    </source>
</reference>
<evidence type="ECO:0000259" key="1">
    <source>
        <dbReference type="Pfam" id="PF13614"/>
    </source>
</evidence>
<keyword evidence="3" id="KW-0808">Transferase</keyword>
<dbReference type="GeneID" id="97489677"/>
<accession>A0A8H9HZ43</accession>
<dbReference type="InterPro" id="IPR027417">
    <property type="entry name" value="P-loop_NTPase"/>
</dbReference>
<sequence>MTAPSMPDDRDKVVTKLPQQLRRELKIRAATVGIPIQDAVTQGIQAWREAAHPLDLIDTARSDSFSTYVPSALYKGFREDCSGRGLPYNQGLAQAIRLWLDANPLPHRSRPQTGARRVAFGNQKGGVGKTAMSAGVGQALAEMGYRVCLVDFDPQGHLTKQFGHDHLPIKGDSLVKNMCGERQADLRDLLIEIPGETFGDRLHLLPACTDGFLLDAKLVSSREIRVKETALEKALTAVEREFDFVIVDCPPSLGYAMDNAIYYARTREGEPEGSSGIVIPVQAEDSSADAYTLLREQIDSLCDDLDIQVYDLGFVVNLYDVRKGYVVTSSLDAWKSLGHPEVIAVVNDLKDQREAVRMKTPLLVHAPDSDQAEVMRDIARRIAR</sequence>
<dbReference type="EMBL" id="BMUB01000031">
    <property type="protein sequence ID" value="GGV03570.1"/>
    <property type="molecule type" value="Genomic_DNA"/>
</dbReference>
<dbReference type="SUPFAM" id="SSF52540">
    <property type="entry name" value="P-loop containing nucleoside triphosphate hydrolases"/>
    <property type="match status" value="1"/>
</dbReference>
<dbReference type="AlphaFoldDB" id="A0A1E7NEG0"/>
<dbReference type="RefSeq" id="WP_030286800.1">
    <property type="nucleotide sequence ID" value="NZ_BMUB01000031.1"/>
</dbReference>
<name>A0A1E7NEG0_KITAU</name>
<protein>
    <submittedName>
        <fullName evidence="3">Phosphopantetheine--protein transferase</fullName>
    </submittedName>
</protein>
<dbReference type="KEGG" id="kau:B6264_30420"/>
<gene>
    <name evidence="2" type="primary">parA2</name>
    <name evidence="2" type="ORF">GCM10010502_67760</name>
    <name evidence="3" type="ORF">HS99_0018150</name>
</gene>
<dbReference type="EMBL" id="JPRF03000002">
    <property type="protein sequence ID" value="OEV39025.1"/>
    <property type="molecule type" value="Genomic_DNA"/>
</dbReference>
<evidence type="ECO:0000313" key="2">
    <source>
        <dbReference type="EMBL" id="GGV03570.1"/>
    </source>
</evidence>
<dbReference type="Pfam" id="PF13614">
    <property type="entry name" value="AAA_31"/>
    <property type="match status" value="1"/>
</dbReference>
<reference evidence="3 4" key="2">
    <citation type="submission" date="2014-07" db="EMBL/GenBank/DDBJ databases">
        <authorList>
            <person name="Zhang J.E."/>
            <person name="Yang H."/>
            <person name="Guo J."/>
            <person name="Deng Z."/>
            <person name="Luo H."/>
            <person name="Luo M."/>
            <person name="Zhao B."/>
        </authorList>
    </citation>
    <scope>NUCLEOTIDE SEQUENCE [LARGE SCALE GENOMIC DNA]</scope>
    <source>
        <strain evidence="3">ATCC 10762</strain>
        <strain evidence="4">ATCC 10762 / DSM 40127 / CCM 3239 / JCM 4008 / LMG 5968 / NBRC 12843 / NCIMB 8234 / A-377</strain>
    </source>
</reference>
<dbReference type="InterPro" id="IPR025669">
    <property type="entry name" value="AAA_dom"/>
</dbReference>
<reference evidence="4" key="3">
    <citation type="submission" date="2016-08" db="EMBL/GenBank/DDBJ databases">
        <title>Sequencing, assembly and comparative genomics of S. aureofaciens ATCC 10762.</title>
        <authorList>
            <person name="Gradnigo J.S."/>
            <person name="Johnson N."/>
            <person name="Somerville G.A."/>
        </authorList>
    </citation>
    <scope>NUCLEOTIDE SEQUENCE [LARGE SCALE GENOMIC DNA]</scope>
    <source>
        <strain evidence="4">ATCC 10762 / DSM 40127 / CCM 3239 / JCM 4008 / LMG 5968 / NBRC 12843 / NCIMB 8234 / A-377</strain>
    </source>
</reference>
<dbReference type="Proteomes" id="UP000037395">
    <property type="component" value="Unassembled WGS sequence"/>
</dbReference>
<dbReference type="PANTHER" id="PTHR13696:SF99">
    <property type="entry name" value="COBYRINIC ACID AC-DIAMIDE SYNTHASE"/>
    <property type="match status" value="1"/>
</dbReference>
<dbReference type="Gene3D" id="3.40.50.300">
    <property type="entry name" value="P-loop containing nucleotide triphosphate hydrolases"/>
    <property type="match status" value="1"/>
</dbReference>
<dbReference type="CDD" id="cd02042">
    <property type="entry name" value="ParAB_family"/>
    <property type="match status" value="1"/>
</dbReference>
<reference evidence="3" key="4">
    <citation type="submission" date="2016-08" db="EMBL/GenBank/DDBJ databases">
        <title>Sequencing, Assembly and Comparative Genomics of S. aureofaciens ATCC 10762.</title>
        <authorList>
            <person name="Gradnigo J.S."/>
            <person name="Johnson N."/>
            <person name="Somerville G.A."/>
        </authorList>
    </citation>
    <scope>NUCLEOTIDE SEQUENCE [LARGE SCALE GENOMIC DNA]</scope>
    <source>
        <strain evidence="3">ATCC 10762</strain>
    </source>
</reference>
<dbReference type="OrthoDB" id="4141202at2"/>
<keyword evidence="4" id="KW-1185">Reference proteome</keyword>
<feature type="domain" description="AAA" evidence="1">
    <location>
        <begin position="116"/>
        <end position="303"/>
    </location>
</feature>
<dbReference type="InterPro" id="IPR050678">
    <property type="entry name" value="DNA_Partitioning_ATPase"/>
</dbReference>
<comment type="caution">
    <text evidence="3">The sequence shown here is derived from an EMBL/GenBank/DDBJ whole genome shotgun (WGS) entry which is preliminary data.</text>
</comment>
<dbReference type="Proteomes" id="UP000610124">
    <property type="component" value="Unassembled WGS sequence"/>
</dbReference>